<evidence type="ECO:0000259" key="9">
    <source>
        <dbReference type="PROSITE" id="PS50960"/>
    </source>
</evidence>
<evidence type="ECO:0000256" key="3">
    <source>
        <dbReference type="ARBA" id="ARBA00022771"/>
    </source>
</evidence>
<dbReference type="PANTHER" id="PTHR19303:SF74">
    <property type="entry name" value="POGO TRANSPOSABLE ELEMENT WITH KRAB DOMAIN"/>
    <property type="match status" value="1"/>
</dbReference>
<dbReference type="InterPro" id="IPR011011">
    <property type="entry name" value="Znf_FYVE_PHD"/>
</dbReference>
<feature type="DNA-binding region" description="H-T-H motif" evidence="7">
    <location>
        <begin position="33"/>
        <end position="53"/>
    </location>
</feature>
<dbReference type="InterPro" id="IPR009057">
    <property type="entry name" value="Homeodomain-like_sf"/>
</dbReference>
<dbReference type="InterPro" id="IPR007889">
    <property type="entry name" value="HTH_Psq"/>
</dbReference>
<keyword evidence="4" id="KW-0862">Zinc</keyword>
<dbReference type="CDD" id="cd15517">
    <property type="entry name" value="PHD_TCF19_like"/>
    <property type="match status" value="1"/>
</dbReference>
<evidence type="ECO:0000256" key="4">
    <source>
        <dbReference type="ARBA" id="ARBA00022833"/>
    </source>
</evidence>
<evidence type="ECO:0000256" key="2">
    <source>
        <dbReference type="ARBA" id="ARBA00022723"/>
    </source>
</evidence>
<keyword evidence="5 7" id="KW-0238">DNA-binding</keyword>
<evidence type="ECO:0000256" key="1">
    <source>
        <dbReference type="ARBA" id="ARBA00004123"/>
    </source>
</evidence>
<protein>
    <recommendedName>
        <fullName evidence="13">HTH CENPB-type domain-containing protein</fullName>
    </recommendedName>
</protein>
<evidence type="ECO:0000256" key="5">
    <source>
        <dbReference type="ARBA" id="ARBA00023125"/>
    </source>
</evidence>
<sequence length="625" mass="70817">MVSNYKRKTNRGAWNEKNMERALQAVAEKRMGWLKASRYYQVPQATLRRRAMNRNKIAVGTTKHLGRHETTLNRELEEALVEHMLALEARFFGSTTVDVRILAYEFALRMKLKHQFNNTKKIAGKGWLRSFRLRHPNISLRQPEATSMARAESFNKPQVKTFFKNLRNVINNEEIDKSMIFNMDESGLTTVQNTSKIFALKGKKQVGAITSGERGVYSTVVACMSSGGTYIPPAIIFPRKKFNPTLYDGAPLGTLCLYNESGYMTGELFLKWMEHFIKHVRPNTKNKALLILDGHVSHKNLEALELAKNNSVVLFCLPSHCTHRLQPLDVCFFEPLSNYYDAAATQWLKENPSRVITLYQVASLFSSAYNKTAIPTIALSGFKATGILPFNPDIFPEHMYLPSTVTDVPLEADNANTESLNPGACFAAAEHLNEEDPQSSTTVNTKPHERVESSANNVTNVLLQISPLPQGNARKSRRRKANSYQDVLTTSPYLQSLREQQNIKKAREVRGNKQNSVKKNVFDGTLECGDKDTQKDCRDKTTGKLRKSERSAAVKIYENKSDYEEPFNDDDDDDCACLYCNELYSLSKCQEGWLRCQMCKMWAHAECAGLSMKAKNFICELCCDN</sequence>
<dbReference type="SMART" id="SM00249">
    <property type="entry name" value="PHD"/>
    <property type="match status" value="1"/>
</dbReference>
<dbReference type="GeneID" id="126892621"/>
<organism evidence="11 12">
    <name type="scientific">Diabrotica virgifera virgifera</name>
    <name type="common">western corn rootworm</name>
    <dbReference type="NCBI Taxonomy" id="50390"/>
    <lineage>
        <taxon>Eukaryota</taxon>
        <taxon>Metazoa</taxon>
        <taxon>Ecdysozoa</taxon>
        <taxon>Arthropoda</taxon>
        <taxon>Hexapoda</taxon>
        <taxon>Insecta</taxon>
        <taxon>Pterygota</taxon>
        <taxon>Neoptera</taxon>
        <taxon>Endopterygota</taxon>
        <taxon>Coleoptera</taxon>
        <taxon>Polyphaga</taxon>
        <taxon>Cucujiformia</taxon>
        <taxon>Chrysomeloidea</taxon>
        <taxon>Chrysomelidae</taxon>
        <taxon>Galerucinae</taxon>
        <taxon>Diabroticina</taxon>
        <taxon>Diabroticites</taxon>
        <taxon>Diabrotica</taxon>
    </lineage>
</organism>
<dbReference type="InterPro" id="IPR050863">
    <property type="entry name" value="CenT-Element_Derived"/>
</dbReference>
<dbReference type="Pfam" id="PF05225">
    <property type="entry name" value="HTH_psq"/>
    <property type="match status" value="1"/>
</dbReference>
<evidence type="ECO:0008006" key="13">
    <source>
        <dbReference type="Google" id="ProtNLM"/>
    </source>
</evidence>
<dbReference type="RefSeq" id="XP_050518182.1">
    <property type="nucleotide sequence ID" value="XM_050662225.1"/>
</dbReference>
<comment type="subcellular location">
    <subcellularLocation>
        <location evidence="1 7">Nucleus</location>
    </subcellularLocation>
</comment>
<dbReference type="EnsemblMetazoa" id="XM_050662225.1">
    <property type="protein sequence ID" value="XP_050518182.1"/>
    <property type="gene ID" value="LOC126892621"/>
</dbReference>
<evidence type="ECO:0000313" key="11">
    <source>
        <dbReference type="EnsemblMetazoa" id="XP_050518182.1"/>
    </source>
</evidence>
<evidence type="ECO:0000259" key="10">
    <source>
        <dbReference type="PROSITE" id="PS51253"/>
    </source>
</evidence>
<proteinExistence type="predicted"/>
<keyword evidence="12" id="KW-1185">Reference proteome</keyword>
<dbReference type="InterPro" id="IPR001965">
    <property type="entry name" value="Znf_PHD"/>
</dbReference>
<evidence type="ECO:0000313" key="12">
    <source>
        <dbReference type="Proteomes" id="UP001652700"/>
    </source>
</evidence>
<reference evidence="11" key="1">
    <citation type="submission" date="2025-05" db="UniProtKB">
        <authorList>
            <consortium name="EnsemblMetazoa"/>
        </authorList>
    </citation>
    <scope>IDENTIFICATION</scope>
</reference>
<dbReference type="InterPro" id="IPR006600">
    <property type="entry name" value="HTH_CenpB_DNA-bd_dom"/>
</dbReference>
<dbReference type="Pfam" id="PF03184">
    <property type="entry name" value="DDE_1"/>
    <property type="match status" value="1"/>
</dbReference>
<name>A0ABM5L6X2_DIAVI</name>
<keyword evidence="3" id="KW-0863">Zinc-finger</keyword>
<feature type="domain" description="HTH CENPB-type" evidence="10">
    <location>
        <begin position="64"/>
        <end position="141"/>
    </location>
</feature>
<keyword evidence="2" id="KW-0479">Metal-binding</keyword>
<dbReference type="Proteomes" id="UP001652700">
    <property type="component" value="Unplaced"/>
</dbReference>
<dbReference type="Pfam" id="PF03221">
    <property type="entry name" value="HTH_Tnp_Tc5"/>
    <property type="match status" value="1"/>
</dbReference>
<evidence type="ECO:0000256" key="6">
    <source>
        <dbReference type="ARBA" id="ARBA00023242"/>
    </source>
</evidence>
<evidence type="ECO:0000256" key="8">
    <source>
        <dbReference type="SAM" id="MobiDB-lite"/>
    </source>
</evidence>
<dbReference type="PROSITE" id="PS50960">
    <property type="entry name" value="HTH_PSQ"/>
    <property type="match status" value="1"/>
</dbReference>
<dbReference type="Gene3D" id="1.10.10.60">
    <property type="entry name" value="Homeodomain-like"/>
    <property type="match status" value="1"/>
</dbReference>
<dbReference type="SUPFAM" id="SSF46689">
    <property type="entry name" value="Homeodomain-like"/>
    <property type="match status" value="1"/>
</dbReference>
<keyword evidence="6 7" id="KW-0539">Nucleus</keyword>
<feature type="domain" description="HTH psq-type" evidence="9">
    <location>
        <begin position="1"/>
        <end position="57"/>
    </location>
</feature>
<feature type="region of interest" description="Disordered" evidence="8">
    <location>
        <begin position="433"/>
        <end position="457"/>
    </location>
</feature>
<dbReference type="InterPro" id="IPR004875">
    <property type="entry name" value="DDE_SF_endonuclease_dom"/>
</dbReference>
<accession>A0ABM5L6X2</accession>
<dbReference type="PROSITE" id="PS51253">
    <property type="entry name" value="HTH_CENPB"/>
    <property type="match status" value="1"/>
</dbReference>
<evidence type="ECO:0000256" key="7">
    <source>
        <dbReference type="PROSITE-ProRule" id="PRU00320"/>
    </source>
</evidence>
<dbReference type="SUPFAM" id="SSF57903">
    <property type="entry name" value="FYVE/PHD zinc finger"/>
    <property type="match status" value="1"/>
</dbReference>
<dbReference type="PANTHER" id="PTHR19303">
    <property type="entry name" value="TRANSPOSON"/>
    <property type="match status" value="1"/>
</dbReference>